<reference evidence="2" key="1">
    <citation type="submission" date="2021-01" db="EMBL/GenBank/DDBJ databases">
        <title>Whole genome shotgun sequence of Spirilliplanes yamanashiensis NBRC 15828.</title>
        <authorList>
            <person name="Komaki H."/>
            <person name="Tamura T."/>
        </authorList>
    </citation>
    <scope>NUCLEOTIDE SEQUENCE</scope>
    <source>
        <strain evidence="2">NBRC 15828</strain>
    </source>
</reference>
<comment type="caution">
    <text evidence="2">The sequence shown here is derived from an EMBL/GenBank/DDBJ whole genome shotgun (WGS) entry which is preliminary data.</text>
</comment>
<evidence type="ECO:0000256" key="1">
    <source>
        <dbReference type="SAM" id="MobiDB-lite"/>
    </source>
</evidence>
<dbReference type="Proteomes" id="UP000652013">
    <property type="component" value="Unassembled WGS sequence"/>
</dbReference>
<name>A0A8J4DMR4_9ACTN</name>
<keyword evidence="3" id="KW-1185">Reference proteome</keyword>
<proteinExistence type="predicted"/>
<evidence type="ECO:0000313" key="3">
    <source>
        <dbReference type="Proteomes" id="UP000652013"/>
    </source>
</evidence>
<sequence>MWQDDGACGGGPDGGSLSVRTSSVRQGESVQADFRVGAADPTNWVGVCTDPGNGPVDQTFVGEPHRWQYVRAKQLRFLVERAVDVVGFQENDRAAAALGAALGWCHHDDGADVGILSSTGPPPRRCC</sequence>
<feature type="region of interest" description="Disordered" evidence="1">
    <location>
        <begin position="1"/>
        <end position="26"/>
    </location>
</feature>
<evidence type="ECO:0008006" key="4">
    <source>
        <dbReference type="Google" id="ProtNLM"/>
    </source>
</evidence>
<gene>
    <name evidence="2" type="ORF">Sya03_58310</name>
</gene>
<protein>
    <recommendedName>
        <fullName evidence="4">Endonuclease/exonuclease/phosphatase domain-containing protein</fullName>
    </recommendedName>
</protein>
<evidence type="ECO:0000313" key="2">
    <source>
        <dbReference type="EMBL" id="GIJ06479.1"/>
    </source>
</evidence>
<dbReference type="AlphaFoldDB" id="A0A8J4DMR4"/>
<organism evidence="2 3">
    <name type="scientific">Spirilliplanes yamanashiensis</name>
    <dbReference type="NCBI Taxonomy" id="42233"/>
    <lineage>
        <taxon>Bacteria</taxon>
        <taxon>Bacillati</taxon>
        <taxon>Actinomycetota</taxon>
        <taxon>Actinomycetes</taxon>
        <taxon>Micromonosporales</taxon>
        <taxon>Micromonosporaceae</taxon>
        <taxon>Spirilliplanes</taxon>
    </lineage>
</organism>
<dbReference type="EMBL" id="BOOY01000042">
    <property type="protein sequence ID" value="GIJ06479.1"/>
    <property type="molecule type" value="Genomic_DNA"/>
</dbReference>
<dbReference type="RefSeq" id="WP_203941654.1">
    <property type="nucleotide sequence ID" value="NZ_BAAAGJ010000015.1"/>
</dbReference>
<accession>A0A8J4DMR4</accession>